<dbReference type="EMBL" id="KB644415">
    <property type="protein sequence ID" value="EPS34181.1"/>
    <property type="molecule type" value="Genomic_DNA"/>
</dbReference>
<proteinExistence type="predicted"/>
<dbReference type="Proteomes" id="UP000019376">
    <property type="component" value="Unassembled WGS sequence"/>
</dbReference>
<protein>
    <submittedName>
        <fullName evidence="1">Uncharacterized protein</fullName>
    </submittedName>
</protein>
<name>S7ZZB2_PENO1</name>
<dbReference type="STRING" id="933388.S7ZZB2"/>
<keyword evidence="2" id="KW-1185">Reference proteome</keyword>
<dbReference type="OrthoDB" id="5330139at2759"/>
<reference evidence="1 2" key="1">
    <citation type="journal article" date="2013" name="PLoS ONE">
        <title>Genomic and secretomic analyses reveal unique features of the lignocellulolytic enzyme system of Penicillium decumbens.</title>
        <authorList>
            <person name="Liu G."/>
            <person name="Zhang L."/>
            <person name="Wei X."/>
            <person name="Zou G."/>
            <person name="Qin Y."/>
            <person name="Ma L."/>
            <person name="Li J."/>
            <person name="Zheng H."/>
            <person name="Wang S."/>
            <person name="Wang C."/>
            <person name="Xun L."/>
            <person name="Zhao G.-P."/>
            <person name="Zhou Z."/>
            <person name="Qu Y."/>
        </authorList>
    </citation>
    <scope>NUCLEOTIDE SEQUENCE [LARGE SCALE GENOMIC DNA]</scope>
    <source>
        <strain evidence="2">114-2 / CGMCC 5302</strain>
    </source>
</reference>
<accession>S7ZZB2</accession>
<evidence type="ECO:0000313" key="2">
    <source>
        <dbReference type="Proteomes" id="UP000019376"/>
    </source>
</evidence>
<sequence length="178" mass="19626">MQSSAPFPDLSLQSVRSHMLHYAFRPFTRFVDLTRHFHPVTTDFIAYNERGHLITQRMPIVIDNPGESYVLIDRGVGNALGAASPCMSSSAAGAGDRCKLEFFHDSQHFGFGSSSYPRLYIPNQLPRQTESNTSPATLYLSGEMHEIVLEGTATAEFAEKASATGQNLASVLDQLKKM</sequence>
<dbReference type="eggNOG" id="ENOG502SV59">
    <property type="taxonomic scope" value="Eukaryota"/>
</dbReference>
<dbReference type="HOGENOM" id="CLU_128319_1_1_1"/>
<gene>
    <name evidence="1" type="ORF">PDE_09145</name>
</gene>
<organism evidence="1 2">
    <name type="scientific">Penicillium oxalicum (strain 114-2 / CGMCC 5302)</name>
    <name type="common">Penicillium decumbens</name>
    <dbReference type="NCBI Taxonomy" id="933388"/>
    <lineage>
        <taxon>Eukaryota</taxon>
        <taxon>Fungi</taxon>
        <taxon>Dikarya</taxon>
        <taxon>Ascomycota</taxon>
        <taxon>Pezizomycotina</taxon>
        <taxon>Eurotiomycetes</taxon>
        <taxon>Eurotiomycetidae</taxon>
        <taxon>Eurotiales</taxon>
        <taxon>Aspergillaceae</taxon>
        <taxon>Penicillium</taxon>
    </lineage>
</organism>
<dbReference type="PhylomeDB" id="S7ZZB2"/>
<dbReference type="AlphaFoldDB" id="S7ZZB2"/>
<evidence type="ECO:0000313" key="1">
    <source>
        <dbReference type="EMBL" id="EPS34181.1"/>
    </source>
</evidence>